<sequence length="699" mass="76790">MKSGPLLLATAASLSFATALQAQEPIALDPVVVEGAGTLNDETGGRLGPTIATQSASATRTDTPIAETTRSVSVVTEQRMADIGAQRVEDALQYTSGVKAGLYGYDQRGNWVQVRGFTPSMFLDGLISETTGYYNDTLPEVFTLERIEVVKGPSGTMYGNSSVGGLLNLVTKRPQRETFRRADVEFGSYDHRQATLDLNGQVDSDGELFGRLGLLYRKSGTQTDEGRDNAFLVAPALTWRPDTDTEITLLGKYQKMDQTPDTQFLPYYGTVVPAPNGQYLDTSTYVGEPGFDKLDVESVAVTLLADHKLDDIFAVHAGARYSESNMLYQHSWWAYDNYPTRYRPDGTADRDFYAADSSTRIFAADLNGTADFSTGPVSHTALVGANFTRTSYDNDDSYTAENGYYTGYPIDPFNPVYTGAPDVPTVDTPAVTFRQVGLYAQDQLRWGNLLFNAGIRWDRVTTENPGSGIDQSDNAVSTSFGVMYLTEFGLSPYASYSESFRQENFGTDADGNAFDPTRGRQYEIGVKYEIPGIPSLITVSAFDITRSNILETDPEDHNFQVQSGETKVRGVEIEGQAKLGDFEVLANYSWLDSEMESGSPIDGLSKNNASAWVTWRPSDFAKGFKIGAGVRYAGPSWYRGVKTGSYTLGDAMIGYEWDRYDLTLNVRNITDEIYITSTDGVSAYYGERRTVMLNLGAQF</sequence>
<dbReference type="FunFam" id="2.170.130.10:FF:000001">
    <property type="entry name" value="Catecholate siderophore TonB-dependent receptor"/>
    <property type="match status" value="1"/>
</dbReference>
<feature type="domain" description="TonB-dependent receptor-like beta-barrel" evidence="17">
    <location>
        <begin position="239"/>
        <end position="669"/>
    </location>
</feature>
<dbReference type="PROSITE" id="PS52016">
    <property type="entry name" value="TONB_DEPENDENT_REC_3"/>
    <property type="match status" value="1"/>
</dbReference>
<dbReference type="Gene3D" id="2.40.170.20">
    <property type="entry name" value="TonB-dependent receptor, beta-barrel domain"/>
    <property type="match status" value="1"/>
</dbReference>
<dbReference type="GO" id="GO:0015891">
    <property type="term" value="P:siderophore transport"/>
    <property type="evidence" value="ECO:0007669"/>
    <property type="project" value="InterPro"/>
</dbReference>
<dbReference type="AlphaFoldDB" id="A0A5B8FW88"/>
<keyword evidence="10 15" id="KW-0798">TonB box</keyword>
<feature type="chain" id="PRO_5022939463" evidence="16">
    <location>
        <begin position="23"/>
        <end position="699"/>
    </location>
</feature>
<evidence type="ECO:0000259" key="18">
    <source>
        <dbReference type="Pfam" id="PF07715"/>
    </source>
</evidence>
<keyword evidence="6 14" id="KW-0812">Transmembrane</keyword>
<dbReference type="GO" id="GO:0009279">
    <property type="term" value="C:cell outer membrane"/>
    <property type="evidence" value="ECO:0007669"/>
    <property type="project" value="UniProtKB-SubCell"/>
</dbReference>
<keyword evidence="3 14" id="KW-0813">Transport</keyword>
<dbReference type="Proteomes" id="UP000305888">
    <property type="component" value="Chromosome"/>
</dbReference>
<evidence type="ECO:0000256" key="12">
    <source>
        <dbReference type="ARBA" id="ARBA00023170"/>
    </source>
</evidence>
<keyword evidence="5" id="KW-0410">Iron transport</keyword>
<evidence type="ECO:0000256" key="11">
    <source>
        <dbReference type="ARBA" id="ARBA00023136"/>
    </source>
</evidence>
<dbReference type="GO" id="GO:0038023">
    <property type="term" value="F:signaling receptor activity"/>
    <property type="evidence" value="ECO:0007669"/>
    <property type="project" value="InterPro"/>
</dbReference>
<keyword evidence="4 14" id="KW-1134">Transmembrane beta strand</keyword>
<dbReference type="OrthoDB" id="9760333at2"/>
<dbReference type="InterPro" id="IPR010105">
    <property type="entry name" value="TonB_sidphr_rcpt"/>
</dbReference>
<dbReference type="RefSeq" id="WP_138572234.1">
    <property type="nucleotide sequence ID" value="NZ_CP040818.1"/>
</dbReference>
<dbReference type="Pfam" id="PF00593">
    <property type="entry name" value="TonB_dep_Rec_b-barrel"/>
    <property type="match status" value="1"/>
</dbReference>
<name>A0A5B8FW88_9RHOB</name>
<keyword evidence="9" id="KW-0406">Ion transport</keyword>
<evidence type="ECO:0000256" key="10">
    <source>
        <dbReference type="ARBA" id="ARBA00023077"/>
    </source>
</evidence>
<evidence type="ECO:0000256" key="6">
    <source>
        <dbReference type="ARBA" id="ARBA00022692"/>
    </source>
</evidence>
<evidence type="ECO:0000256" key="9">
    <source>
        <dbReference type="ARBA" id="ARBA00023065"/>
    </source>
</evidence>
<dbReference type="CDD" id="cd01347">
    <property type="entry name" value="ligand_gated_channel"/>
    <property type="match status" value="1"/>
</dbReference>
<keyword evidence="12 19" id="KW-0675">Receptor</keyword>
<dbReference type="PANTHER" id="PTHR32552:SF68">
    <property type="entry name" value="FERRICHROME OUTER MEMBRANE TRANSPORTER_PHAGE RECEPTOR"/>
    <property type="match status" value="1"/>
</dbReference>
<evidence type="ECO:0000256" key="5">
    <source>
        <dbReference type="ARBA" id="ARBA00022496"/>
    </source>
</evidence>
<dbReference type="InterPro" id="IPR012910">
    <property type="entry name" value="Plug_dom"/>
</dbReference>
<proteinExistence type="inferred from homology"/>
<organism evidence="19 20">
    <name type="scientific">Paroceanicella profunda</name>
    <dbReference type="NCBI Taxonomy" id="2579971"/>
    <lineage>
        <taxon>Bacteria</taxon>
        <taxon>Pseudomonadati</taxon>
        <taxon>Pseudomonadota</taxon>
        <taxon>Alphaproteobacteria</taxon>
        <taxon>Rhodobacterales</taxon>
        <taxon>Paracoccaceae</taxon>
        <taxon>Paroceanicella</taxon>
    </lineage>
</organism>
<dbReference type="PANTHER" id="PTHR32552">
    <property type="entry name" value="FERRICHROME IRON RECEPTOR-RELATED"/>
    <property type="match status" value="1"/>
</dbReference>
<feature type="domain" description="TonB-dependent receptor plug" evidence="18">
    <location>
        <begin position="65"/>
        <end position="165"/>
    </location>
</feature>
<gene>
    <name evidence="19" type="ORF">FDP22_07930</name>
</gene>
<feature type="signal peptide" evidence="16">
    <location>
        <begin position="1"/>
        <end position="22"/>
    </location>
</feature>
<comment type="subcellular location">
    <subcellularLocation>
        <location evidence="1 14">Cell outer membrane</location>
        <topology evidence="1 14">Multi-pass membrane protein</topology>
    </subcellularLocation>
</comment>
<dbReference type="InterPro" id="IPR000531">
    <property type="entry name" value="Beta-barrel_TonB"/>
</dbReference>
<evidence type="ECO:0000256" key="1">
    <source>
        <dbReference type="ARBA" id="ARBA00004571"/>
    </source>
</evidence>
<evidence type="ECO:0000256" key="7">
    <source>
        <dbReference type="ARBA" id="ARBA00022729"/>
    </source>
</evidence>
<accession>A0A5B8FW88</accession>
<evidence type="ECO:0000256" key="13">
    <source>
        <dbReference type="ARBA" id="ARBA00023237"/>
    </source>
</evidence>
<protein>
    <submittedName>
        <fullName evidence="19">TonB-dependent siderophore receptor</fullName>
    </submittedName>
</protein>
<keyword evidence="20" id="KW-1185">Reference proteome</keyword>
<evidence type="ECO:0000256" key="8">
    <source>
        <dbReference type="ARBA" id="ARBA00023004"/>
    </source>
</evidence>
<keyword evidence="11 14" id="KW-0472">Membrane</keyword>
<dbReference type="InterPro" id="IPR036942">
    <property type="entry name" value="Beta-barrel_TonB_sf"/>
</dbReference>
<evidence type="ECO:0000256" key="14">
    <source>
        <dbReference type="PROSITE-ProRule" id="PRU01360"/>
    </source>
</evidence>
<evidence type="ECO:0000256" key="16">
    <source>
        <dbReference type="SAM" id="SignalP"/>
    </source>
</evidence>
<keyword evidence="8" id="KW-0408">Iron</keyword>
<evidence type="ECO:0000256" key="4">
    <source>
        <dbReference type="ARBA" id="ARBA00022452"/>
    </source>
</evidence>
<evidence type="ECO:0000256" key="3">
    <source>
        <dbReference type="ARBA" id="ARBA00022448"/>
    </source>
</evidence>
<reference evidence="19 20" key="1">
    <citation type="submission" date="2019-06" db="EMBL/GenBank/DDBJ databases">
        <title>Genome sequence of Rhodobacteraceae bacterium D4M1.</title>
        <authorList>
            <person name="Cao J."/>
        </authorList>
    </citation>
    <scope>NUCLEOTIDE SEQUENCE [LARGE SCALE GENOMIC DNA]</scope>
    <source>
        <strain evidence="19 20">D4M1</strain>
    </source>
</reference>
<dbReference type="InterPro" id="IPR039426">
    <property type="entry name" value="TonB-dep_rcpt-like"/>
</dbReference>
<dbReference type="Gene3D" id="2.170.130.10">
    <property type="entry name" value="TonB-dependent receptor, plug domain"/>
    <property type="match status" value="1"/>
</dbReference>
<dbReference type="SUPFAM" id="SSF56935">
    <property type="entry name" value="Porins"/>
    <property type="match status" value="1"/>
</dbReference>
<evidence type="ECO:0000313" key="20">
    <source>
        <dbReference type="Proteomes" id="UP000305888"/>
    </source>
</evidence>
<dbReference type="EMBL" id="CP040818">
    <property type="protein sequence ID" value="QDL91714.1"/>
    <property type="molecule type" value="Genomic_DNA"/>
</dbReference>
<keyword evidence="13 14" id="KW-0998">Cell outer membrane</keyword>
<evidence type="ECO:0000313" key="19">
    <source>
        <dbReference type="EMBL" id="QDL91714.1"/>
    </source>
</evidence>
<comment type="similarity">
    <text evidence="2 14 15">Belongs to the TonB-dependent receptor family.</text>
</comment>
<evidence type="ECO:0000256" key="2">
    <source>
        <dbReference type="ARBA" id="ARBA00009810"/>
    </source>
</evidence>
<keyword evidence="7 16" id="KW-0732">Signal</keyword>
<dbReference type="NCBIfam" id="TIGR01783">
    <property type="entry name" value="TonB-siderophor"/>
    <property type="match status" value="1"/>
</dbReference>
<evidence type="ECO:0000256" key="15">
    <source>
        <dbReference type="RuleBase" id="RU003357"/>
    </source>
</evidence>
<dbReference type="KEGG" id="ppru:FDP22_07930"/>
<evidence type="ECO:0000259" key="17">
    <source>
        <dbReference type="Pfam" id="PF00593"/>
    </source>
</evidence>
<dbReference type="GO" id="GO:0015344">
    <property type="term" value="F:siderophore uptake transmembrane transporter activity"/>
    <property type="evidence" value="ECO:0007669"/>
    <property type="project" value="TreeGrafter"/>
</dbReference>
<dbReference type="Pfam" id="PF07715">
    <property type="entry name" value="Plug"/>
    <property type="match status" value="1"/>
</dbReference>
<dbReference type="InterPro" id="IPR037066">
    <property type="entry name" value="Plug_dom_sf"/>
</dbReference>